<organism evidence="1 2">
    <name type="scientific">Dokdonia sinensis</name>
    <dbReference type="NCBI Taxonomy" id="2479847"/>
    <lineage>
        <taxon>Bacteria</taxon>
        <taxon>Pseudomonadati</taxon>
        <taxon>Bacteroidota</taxon>
        <taxon>Flavobacteriia</taxon>
        <taxon>Flavobacteriales</taxon>
        <taxon>Flavobacteriaceae</taxon>
        <taxon>Dokdonia</taxon>
    </lineage>
</organism>
<keyword evidence="2" id="KW-1185">Reference proteome</keyword>
<reference evidence="1 2" key="1">
    <citation type="submission" date="2018-10" db="EMBL/GenBank/DDBJ databases">
        <title>Dokdonia luteus sp. nov., isolated from sea water.</title>
        <authorList>
            <person name="Zhou L.Y."/>
            <person name="Du Z.J."/>
        </authorList>
    </citation>
    <scope>NUCLEOTIDE SEQUENCE [LARGE SCALE GENOMIC DNA]</scope>
    <source>
        <strain evidence="1 2">SH27</strain>
    </source>
</reference>
<evidence type="ECO:0000313" key="2">
    <source>
        <dbReference type="Proteomes" id="UP000281985"/>
    </source>
</evidence>
<evidence type="ECO:0000313" key="1">
    <source>
        <dbReference type="EMBL" id="RMB56177.1"/>
    </source>
</evidence>
<dbReference type="Proteomes" id="UP000281985">
    <property type="component" value="Unassembled WGS sequence"/>
</dbReference>
<dbReference type="EMBL" id="REFV01000021">
    <property type="protein sequence ID" value="RMB56177.1"/>
    <property type="molecule type" value="Genomic_DNA"/>
</dbReference>
<proteinExistence type="predicted"/>
<gene>
    <name evidence="1" type="ORF">EAX61_15520</name>
</gene>
<dbReference type="AlphaFoldDB" id="A0A3M0FW36"/>
<protein>
    <submittedName>
        <fullName evidence="1">Uncharacterized protein</fullName>
    </submittedName>
</protein>
<accession>A0A3M0FW36</accession>
<sequence>MFELMEERFYHLATLSFRHEYFEDGLFRPLSIKPTLATLAMLGNLGIVVKPISGGAHLLISEHHFSSAQVAEEPLRFYLDSSDPYFINYTELQNFQPATALLYYNNLNAINTSDSPKYLLKNETFLGTSEILRVEQGVVSLVSFQEGITYRFSIGNDETIPWNFIEQRDNMVNAFKFYDVPEGIIWVYKDDVLFDMFYYQPNGVWNKPLGIIELTPAIMLQQYVTHNTAIINNVEFKARKTHWKYICNHNREPYLKNLVIKQDTIEDNFKMSVAGDTMIFISKLPIALSESPKNAYQLIQKSIVENEGDKTIIATLPIASPNQLYPPEDNSYEAYFSHIYLHL</sequence>
<comment type="caution">
    <text evidence="1">The sequence shown here is derived from an EMBL/GenBank/DDBJ whole genome shotgun (WGS) entry which is preliminary data.</text>
</comment>
<name>A0A3M0FW36_9FLAO</name>